<feature type="region of interest" description="Disordered" evidence="2">
    <location>
        <begin position="750"/>
        <end position="794"/>
    </location>
</feature>
<reference evidence="3 4" key="1">
    <citation type="journal article" date="2012" name="G3 (Bethesda)">
        <title>Pichia sorbitophila, an interspecies yeast hybrid reveals early steps of genome resolution following polyploidization.</title>
        <authorList>
            <person name="Leh Louis V."/>
            <person name="Despons L."/>
            <person name="Friedrich A."/>
            <person name="Martin T."/>
            <person name="Durrens P."/>
            <person name="Casaregola S."/>
            <person name="Neuveglise C."/>
            <person name="Fairhead C."/>
            <person name="Marck C."/>
            <person name="Cruz J.A."/>
            <person name="Straub M.L."/>
            <person name="Kugler V."/>
            <person name="Sacerdot C."/>
            <person name="Uzunov Z."/>
            <person name="Thierry A."/>
            <person name="Weiss S."/>
            <person name="Bleykasten C."/>
            <person name="De Montigny J."/>
            <person name="Jacques N."/>
            <person name="Jung P."/>
            <person name="Lemaire M."/>
            <person name="Mallet S."/>
            <person name="Morel G."/>
            <person name="Richard G.F."/>
            <person name="Sarkar A."/>
            <person name="Savel G."/>
            <person name="Schacherer J."/>
            <person name="Seret M.L."/>
            <person name="Talla E."/>
            <person name="Samson G."/>
            <person name="Jubin C."/>
            <person name="Poulain J."/>
            <person name="Vacherie B."/>
            <person name="Barbe V."/>
            <person name="Pelletier E."/>
            <person name="Sherman D.J."/>
            <person name="Westhof E."/>
            <person name="Weissenbach J."/>
            <person name="Baret P.V."/>
            <person name="Wincker P."/>
            <person name="Gaillardin C."/>
            <person name="Dujon B."/>
            <person name="Souciet J.L."/>
        </authorList>
    </citation>
    <scope>NUCLEOTIDE SEQUENCE [LARGE SCALE GENOMIC DNA]</scope>
    <source>
        <strain evidence="4">ATCC MYA-4447 / BCRC 22081 / CBS 7064 / NBRC 10061 / NRRL Y-12695</strain>
    </source>
</reference>
<feature type="compositionally biased region" description="Polar residues" evidence="2">
    <location>
        <begin position="549"/>
        <end position="559"/>
    </location>
</feature>
<name>G8XYZ5_PICSO</name>
<protein>
    <submittedName>
        <fullName evidence="3">Piso0_005422 protein</fullName>
    </submittedName>
</protein>
<dbReference type="PANTHER" id="PTHR23159">
    <property type="entry name" value="CENTROSOMAL PROTEIN 2"/>
    <property type="match status" value="1"/>
</dbReference>
<accession>G8XYZ5</accession>
<dbReference type="AlphaFoldDB" id="G8XYZ5"/>
<dbReference type="PANTHER" id="PTHR23159:SF31">
    <property type="entry name" value="CENTROSOME-ASSOCIATED PROTEIN CEP250 ISOFORM X1"/>
    <property type="match status" value="1"/>
</dbReference>
<evidence type="ECO:0000313" key="3">
    <source>
        <dbReference type="EMBL" id="CCE86904.1"/>
    </source>
</evidence>
<feature type="region of interest" description="Disordered" evidence="2">
    <location>
        <begin position="548"/>
        <end position="569"/>
    </location>
</feature>
<evidence type="ECO:0000256" key="2">
    <source>
        <dbReference type="SAM" id="MobiDB-lite"/>
    </source>
</evidence>
<feature type="compositionally biased region" description="Polar residues" evidence="2">
    <location>
        <begin position="35"/>
        <end position="44"/>
    </location>
</feature>
<gene>
    <name evidence="3" type="primary">Piso0_005422</name>
    <name evidence="3" type="ORF">GNLVRS01_PISO0N14775g</name>
</gene>
<dbReference type="Proteomes" id="UP000005222">
    <property type="component" value="Chromosome N"/>
</dbReference>
<proteinExistence type="predicted"/>
<keyword evidence="1" id="KW-0175">Coiled coil</keyword>
<feature type="coiled-coil region" evidence="1">
    <location>
        <begin position="577"/>
        <end position="604"/>
    </location>
</feature>
<evidence type="ECO:0000256" key="1">
    <source>
        <dbReference type="SAM" id="Coils"/>
    </source>
</evidence>
<feature type="region of interest" description="Disordered" evidence="2">
    <location>
        <begin position="1"/>
        <end position="86"/>
    </location>
</feature>
<dbReference type="HOGENOM" id="CLU_353045_0_0_1"/>
<dbReference type="InParanoid" id="G8XYZ5"/>
<feature type="compositionally biased region" description="Basic residues" evidence="2">
    <location>
        <begin position="55"/>
        <end position="66"/>
    </location>
</feature>
<feature type="compositionally biased region" description="Polar residues" evidence="2">
    <location>
        <begin position="8"/>
        <end position="17"/>
    </location>
</feature>
<feature type="coiled-coil region" evidence="1">
    <location>
        <begin position="636"/>
        <end position="702"/>
    </location>
</feature>
<keyword evidence="4" id="KW-1185">Reference proteome</keyword>
<sequence length="794" mass="90465">MKKKGNTGKDTTSPSRSKTSRDAPIKFIGEPIETNIESQVNGKNSENEKASRKMSQTRKRGRPSLKTKRDLSKPVGSNYKKEDDIEASKVSTEESINLENVTLNAKQEISGQEVKRPLVAFHKIGNIKDNYEVVANGSPCLANSTPAHAVPPTSNDVDEKQKVENITNTHLLLQACLHDFTVKVLEYEVRVRNILESEKNSRTLLYFISEHLQRLSSKYFLDSDSSGVRTPEKDSPLGEHISSGRAPCTQGINGDPTALTLRKELTGLSDFCSQNIGSKSCKYNESQNMGYSPSSELDRISGCLKERIQAYHISIEYILMRFVRAFGFDLSVNTAPRWLTHPEKLEKENLFSSDGNVTPTKGNRSRKHVEMSDIKHEDSNISYSLDSEKNLIRSIDNTRSERRTNLIEDDILRAALQRAEYAITYLRKNLESSNEKIRVVSKKHESCLESLGNYKAMVEAKLSQAQEDVAQIKNRNENLEKSFNARVEDLETTIKQLQTENTRILEENKHLASMVKNEEVNKRGRKRKNERVEEQNKDIVRISKEVELTTDSPSKSSIEVNDGTKNRLSPHAKRGQIISYERQILKLENELGEAKATIARFNRLEDILKEKEAAYHNQAKLYRESQSAVTDSNRKCNELQELLKGQIKQYKVYEIEKSNEISALKQKIKDLEDELRKYRDTNEKTEEATKSQSDQINALIEENSRLKMEMESKIYQYNECLNMSNDKIQNLVASNNQLSKKVVFLVMQLSKSNSTKPKPAENAEKKSKKKITNPDNQNDSDCANASKSKRIKRE</sequence>
<feature type="compositionally biased region" description="Polar residues" evidence="2">
    <location>
        <begin position="773"/>
        <end position="786"/>
    </location>
</feature>
<evidence type="ECO:0000313" key="4">
    <source>
        <dbReference type="Proteomes" id="UP000005222"/>
    </source>
</evidence>
<dbReference type="EMBL" id="FO082046">
    <property type="protein sequence ID" value="CCE86904.1"/>
    <property type="molecule type" value="Genomic_DNA"/>
</dbReference>
<feature type="region of interest" description="Disordered" evidence="2">
    <location>
        <begin position="225"/>
        <end position="247"/>
    </location>
</feature>
<organism evidence="3 4">
    <name type="scientific">Pichia sorbitophila (strain ATCC MYA-4447 / BCRC 22081 / CBS 7064 / NBRC 10061 / NRRL Y-12695)</name>
    <name type="common">Hybrid yeast</name>
    <dbReference type="NCBI Taxonomy" id="559304"/>
    <lineage>
        <taxon>Eukaryota</taxon>
        <taxon>Fungi</taxon>
        <taxon>Dikarya</taxon>
        <taxon>Ascomycota</taxon>
        <taxon>Saccharomycotina</taxon>
        <taxon>Pichiomycetes</taxon>
        <taxon>Debaryomycetaceae</taxon>
        <taxon>Millerozyma</taxon>
    </lineage>
</organism>
<feature type="coiled-coil region" evidence="1">
    <location>
        <begin position="455"/>
        <end position="545"/>
    </location>
</feature>